<reference evidence="1" key="1">
    <citation type="submission" date="2023-05" db="EMBL/GenBank/DDBJ databases">
        <authorList>
            <consortium name="ELIXIR-Norway"/>
        </authorList>
    </citation>
    <scope>NUCLEOTIDE SEQUENCE</scope>
</reference>
<sequence>MTSSLCRFQLEIHPKRRSRDPSSQGAPSPAQGGAASISEGARLWRGRGGLGSWLRAEGTPRVGYSSPAGPRDGAAVPGGQCPVGQVVAAAPARTCGCRLGAPRVRQSSARAPEGAVAPRGRVESVRPGALAARSPRETRRAGAREVGSARAPPLPVALRAAFGAEGNGAH</sequence>
<protein>
    <submittedName>
        <fullName evidence="1">Uncharacterized protein</fullName>
    </submittedName>
</protein>
<dbReference type="Proteomes" id="UP001162501">
    <property type="component" value="Chromosome 28"/>
</dbReference>
<dbReference type="EMBL" id="OX596112">
    <property type="protein sequence ID" value="CAI9704885.1"/>
    <property type="molecule type" value="Genomic_DNA"/>
</dbReference>
<name>A0ACB0EW22_RANTA</name>
<gene>
    <name evidence="1" type="ORF">MRATA1EN3_LOCUS16098</name>
</gene>
<proteinExistence type="predicted"/>
<evidence type="ECO:0000313" key="1">
    <source>
        <dbReference type="EMBL" id="CAI9704885.1"/>
    </source>
</evidence>
<accession>A0ACB0EW22</accession>
<organism evidence="1 2">
    <name type="scientific">Rangifer tarandus platyrhynchus</name>
    <name type="common">Svalbard reindeer</name>
    <dbReference type="NCBI Taxonomy" id="3082113"/>
    <lineage>
        <taxon>Eukaryota</taxon>
        <taxon>Metazoa</taxon>
        <taxon>Chordata</taxon>
        <taxon>Craniata</taxon>
        <taxon>Vertebrata</taxon>
        <taxon>Euteleostomi</taxon>
        <taxon>Mammalia</taxon>
        <taxon>Eutheria</taxon>
        <taxon>Laurasiatheria</taxon>
        <taxon>Artiodactyla</taxon>
        <taxon>Ruminantia</taxon>
        <taxon>Pecora</taxon>
        <taxon>Cervidae</taxon>
        <taxon>Odocoileinae</taxon>
        <taxon>Rangifer</taxon>
    </lineage>
</organism>
<evidence type="ECO:0000313" key="2">
    <source>
        <dbReference type="Proteomes" id="UP001162501"/>
    </source>
</evidence>